<organism evidence="1">
    <name type="scientific">Rhizophora mucronata</name>
    <name type="common">Asiatic mangrove</name>
    <dbReference type="NCBI Taxonomy" id="61149"/>
    <lineage>
        <taxon>Eukaryota</taxon>
        <taxon>Viridiplantae</taxon>
        <taxon>Streptophyta</taxon>
        <taxon>Embryophyta</taxon>
        <taxon>Tracheophyta</taxon>
        <taxon>Spermatophyta</taxon>
        <taxon>Magnoliopsida</taxon>
        <taxon>eudicotyledons</taxon>
        <taxon>Gunneridae</taxon>
        <taxon>Pentapetalae</taxon>
        <taxon>rosids</taxon>
        <taxon>fabids</taxon>
        <taxon>Malpighiales</taxon>
        <taxon>Rhizophoraceae</taxon>
        <taxon>Rhizophora</taxon>
    </lineage>
</organism>
<proteinExistence type="predicted"/>
<sequence>MDMKTRGNASL</sequence>
<evidence type="ECO:0000313" key="1">
    <source>
        <dbReference type="EMBL" id="MBX49585.1"/>
    </source>
</evidence>
<reference evidence="1" key="1">
    <citation type="submission" date="2018-02" db="EMBL/GenBank/DDBJ databases">
        <title>Rhizophora mucronata_Transcriptome.</title>
        <authorList>
            <person name="Meera S.P."/>
            <person name="Sreeshan A."/>
            <person name="Augustine A."/>
        </authorList>
    </citation>
    <scope>NUCLEOTIDE SEQUENCE</scope>
    <source>
        <tissue evidence="1">Leaf</tissue>
    </source>
</reference>
<name>A0A2P2P4A8_RHIMU</name>
<protein>
    <submittedName>
        <fullName evidence="1">Uncharacterized protein</fullName>
    </submittedName>
</protein>
<accession>A0A2P2P4A8</accession>
<dbReference type="EMBL" id="GGEC01069101">
    <property type="protein sequence ID" value="MBX49585.1"/>
    <property type="molecule type" value="Transcribed_RNA"/>
</dbReference>